<evidence type="ECO:0000313" key="2">
    <source>
        <dbReference type="WBParaSite" id="EEL_0000958301-mRNA-1"/>
    </source>
</evidence>
<accession>A0A0R3S472</accession>
<dbReference type="PANTHER" id="PTHR14700:SF0">
    <property type="entry name" value="PENTATRICOPEPTIDE REPEAT-CONTAINING PROTEIN 2, MITOCHONDRIAL"/>
    <property type="match status" value="1"/>
</dbReference>
<dbReference type="Proteomes" id="UP000050640">
    <property type="component" value="Unplaced"/>
</dbReference>
<keyword evidence="1" id="KW-1185">Reference proteome</keyword>
<reference evidence="2" key="1">
    <citation type="submission" date="2017-02" db="UniProtKB">
        <authorList>
            <consortium name="WormBaseParasite"/>
        </authorList>
    </citation>
    <scope>IDENTIFICATION</scope>
</reference>
<dbReference type="GO" id="GO:0005739">
    <property type="term" value="C:mitochondrion"/>
    <property type="evidence" value="ECO:0007669"/>
    <property type="project" value="InterPro"/>
</dbReference>
<proteinExistence type="predicted"/>
<name>A0A0R3S472_9BILA</name>
<evidence type="ECO:0000313" key="1">
    <source>
        <dbReference type="Proteomes" id="UP000050640"/>
    </source>
</evidence>
<organism evidence="1 2">
    <name type="scientific">Elaeophora elaphi</name>
    <dbReference type="NCBI Taxonomy" id="1147741"/>
    <lineage>
        <taxon>Eukaryota</taxon>
        <taxon>Metazoa</taxon>
        <taxon>Ecdysozoa</taxon>
        <taxon>Nematoda</taxon>
        <taxon>Chromadorea</taxon>
        <taxon>Rhabditida</taxon>
        <taxon>Spirurina</taxon>
        <taxon>Spiruromorpha</taxon>
        <taxon>Filarioidea</taxon>
        <taxon>Onchocercidae</taxon>
        <taxon>Elaeophora</taxon>
    </lineage>
</organism>
<dbReference type="GO" id="GO:0007005">
    <property type="term" value="P:mitochondrion organization"/>
    <property type="evidence" value="ECO:0007669"/>
    <property type="project" value="TreeGrafter"/>
</dbReference>
<dbReference type="STRING" id="1147741.A0A0R3S472"/>
<dbReference type="PANTHER" id="PTHR14700">
    <property type="entry name" value="PENTATRICOPEPTIDE REPEAT-CONTAINING PROTEIN 2, MITOCHONDRIAL"/>
    <property type="match status" value="1"/>
</dbReference>
<dbReference type="GO" id="GO:0003723">
    <property type="term" value="F:RNA binding"/>
    <property type="evidence" value="ECO:0007669"/>
    <property type="project" value="TreeGrafter"/>
</dbReference>
<dbReference type="WBParaSite" id="EEL_0000958301-mRNA-1">
    <property type="protein sequence ID" value="EEL_0000958301-mRNA-1"/>
    <property type="gene ID" value="EEL_0000958301"/>
</dbReference>
<dbReference type="GO" id="GO:0050684">
    <property type="term" value="P:regulation of mRNA processing"/>
    <property type="evidence" value="ECO:0007669"/>
    <property type="project" value="InterPro"/>
</dbReference>
<protein>
    <submittedName>
        <fullName evidence="2">TPR_REGION domain-containing protein</fullName>
    </submittedName>
</protein>
<sequence>MKRISCLLYQHIQHVRWIKWNGEKRLLRTAVVSSPTSTNVVKLRSNRCDSLVPSSSVVKGKSWRKKLEYAAACYQANTKDALSVVVSLAREDCEKGTSTANRLLYLAMDMALNQDRVDVAEEMYKLLPRRVHVLATSLKIRLFVRQKRFWDALQEVEKVLNEDTTSLDVSMKISKSVMDEFYEALSTRDDAFDEAKRLFTLQRLLSKYNKRTRKSLHELLLSDMYIPSGKNSMKSNLKIDGDILDKIMEQVPEVLTNNKTV</sequence>
<dbReference type="InterPro" id="IPR034629">
    <property type="entry name" value="PTCD2"/>
</dbReference>
<dbReference type="AlphaFoldDB" id="A0A0R3S472"/>